<dbReference type="AlphaFoldDB" id="A0A5P3MR74"/>
<dbReference type="FunFam" id="3.90.1380.10:FF:000003">
    <property type="entry name" value="THR4p Threonine synthase"/>
    <property type="match status" value="1"/>
</dbReference>
<dbReference type="KEGG" id="naq:D0T90_00745"/>
<dbReference type="Pfam" id="PF24857">
    <property type="entry name" value="THR4_C"/>
    <property type="match status" value="1"/>
</dbReference>
<dbReference type="InterPro" id="IPR036052">
    <property type="entry name" value="TrpB-like_PALP_sf"/>
</dbReference>
<dbReference type="InterPro" id="IPR051166">
    <property type="entry name" value="Threonine_Synthase"/>
</dbReference>
<feature type="modified residue" description="N6-(pyridoxal phosphate)lysine" evidence="6">
    <location>
        <position position="113"/>
    </location>
</feature>
<evidence type="ECO:0000256" key="6">
    <source>
        <dbReference type="PIRSR" id="PIRSR604450-51"/>
    </source>
</evidence>
<keyword evidence="3 6" id="KW-0663">Pyridoxal phosphate</keyword>
<accession>A0A5P3MR74</accession>
<dbReference type="NCBIfam" id="TIGR00260">
    <property type="entry name" value="thrC"/>
    <property type="match status" value="1"/>
</dbReference>
<dbReference type="OrthoDB" id="9763107at2"/>
<evidence type="ECO:0000313" key="9">
    <source>
        <dbReference type="EMBL" id="QEY23219.1"/>
    </source>
</evidence>
<feature type="domain" description="Tryptophan synthase beta chain-like PALP" evidence="7">
    <location>
        <begin position="104"/>
        <end position="338"/>
    </location>
</feature>
<evidence type="ECO:0000256" key="3">
    <source>
        <dbReference type="ARBA" id="ARBA00022898"/>
    </source>
</evidence>
<dbReference type="Pfam" id="PF14821">
    <property type="entry name" value="Thr_synth_N"/>
    <property type="match status" value="1"/>
</dbReference>
<evidence type="ECO:0000259" key="7">
    <source>
        <dbReference type="Pfam" id="PF00291"/>
    </source>
</evidence>
<evidence type="ECO:0000259" key="8">
    <source>
        <dbReference type="Pfam" id="PF14821"/>
    </source>
</evidence>
<evidence type="ECO:0000256" key="2">
    <source>
        <dbReference type="ARBA" id="ARBA00005517"/>
    </source>
</evidence>
<dbReference type="InterPro" id="IPR004450">
    <property type="entry name" value="Thr_synthase-like"/>
</dbReference>
<dbReference type="InterPro" id="IPR001926">
    <property type="entry name" value="TrpB-like_PALP"/>
</dbReference>
<dbReference type="GO" id="GO:0004795">
    <property type="term" value="F:threonine synthase activity"/>
    <property type="evidence" value="ECO:0007669"/>
    <property type="project" value="UniProtKB-UniRule"/>
</dbReference>
<dbReference type="PANTHER" id="PTHR42690">
    <property type="entry name" value="THREONINE SYNTHASE FAMILY MEMBER"/>
    <property type="match status" value="1"/>
</dbReference>
<gene>
    <name evidence="9" type="ORF">D0T90_00745</name>
</gene>
<reference evidence="9 10" key="1">
    <citation type="submission" date="2018-08" db="EMBL/GenBank/DDBJ databases">
        <title>Neisseria animalis ATCC 49930 complete genome.</title>
        <authorList>
            <person name="Veseli I.A."/>
            <person name="Mascarenhas dos Santos A.C."/>
            <person name="Buttler R."/>
            <person name="Pombert J.-F."/>
        </authorList>
    </citation>
    <scope>NUCLEOTIDE SEQUENCE [LARGE SCALE GENOMIC DNA]</scope>
    <source>
        <strain evidence="9 10">ATCC 49930</strain>
    </source>
</reference>
<sequence length="470" mass="51691">MKYISTRGQTAHKPFSEVLLMGLAPDGGLMLPEAYPQISGETLQKWRGLSYPDLAFEIMSLFVTDIPADDLRGIIERTYTEAAFGSKAVTPVRTLSDGIKIQALSNGPTLAFKDMAMQFLGNAFEYVLNKEGKQLNILGATSGDTGSAAEYALRGKKGVHVFMLSPEGKMSSFQRAQMFSLQDENIHNIAVEGMFDDCQDIVKAVQNDAGFKEQYKIGTVNSINWGRIVAQVVYYFAGYFNATTSNEQKVSFCVPSGNFGNICAGHIARQMGLPIHRLIVATNENDVLDEFFKTGRYLPRGSEHTYVTSSPSMDISKASNFERFIFDLMDRDAAEIETLWAEVAAGKGFDLGFTLEKARRQYGFASGKSTHADRLATIKAVYEQDGELLDPHTADGIKVAREIREPGETIVCLETALAAKFEATIHEAVGNIAVPRPARLENLETLPQRVQVVPNNAENVKNIIRKTLGA</sequence>
<dbReference type="GO" id="GO:0009088">
    <property type="term" value="P:threonine biosynthetic process"/>
    <property type="evidence" value="ECO:0007669"/>
    <property type="project" value="UniProtKB-UniRule"/>
</dbReference>
<dbReference type="InterPro" id="IPR037158">
    <property type="entry name" value="Thr_synth_N_sf"/>
</dbReference>
<dbReference type="Gene3D" id="3.40.50.1100">
    <property type="match status" value="2"/>
</dbReference>
<keyword evidence="4 9" id="KW-0456">Lyase</keyword>
<dbReference type="RefSeq" id="WP_123796072.1">
    <property type="nucleotide sequence ID" value="NZ_CP031699.1"/>
</dbReference>
<dbReference type="EC" id="4.2.3.1" evidence="5"/>
<dbReference type="InterPro" id="IPR029144">
    <property type="entry name" value="Thr_synth_N"/>
</dbReference>
<dbReference type="CDD" id="cd01560">
    <property type="entry name" value="Thr-synth_2"/>
    <property type="match status" value="1"/>
</dbReference>
<dbReference type="Gene3D" id="3.90.1380.10">
    <property type="entry name" value="Threonine synthase, N-terminal domain"/>
    <property type="match status" value="1"/>
</dbReference>
<name>A0A5P3MR74_NEIAN</name>
<dbReference type="SUPFAM" id="SSF53686">
    <property type="entry name" value="Tryptophan synthase beta subunit-like PLP-dependent enzymes"/>
    <property type="match status" value="1"/>
</dbReference>
<protein>
    <recommendedName>
        <fullName evidence="5">Threonine synthase</fullName>
        <ecNumber evidence="5">4.2.3.1</ecNumber>
    </recommendedName>
</protein>
<dbReference type="Pfam" id="PF00291">
    <property type="entry name" value="PALP"/>
    <property type="match status" value="1"/>
</dbReference>
<keyword evidence="10" id="KW-1185">Reference proteome</keyword>
<evidence type="ECO:0000256" key="5">
    <source>
        <dbReference type="NCBIfam" id="TIGR00260"/>
    </source>
</evidence>
<proteinExistence type="inferred from homology"/>
<dbReference type="Proteomes" id="UP000325536">
    <property type="component" value="Chromosome"/>
</dbReference>
<organism evidence="9 10">
    <name type="scientific">Neisseria animalis</name>
    <dbReference type="NCBI Taxonomy" id="492"/>
    <lineage>
        <taxon>Bacteria</taxon>
        <taxon>Pseudomonadati</taxon>
        <taxon>Pseudomonadota</taxon>
        <taxon>Betaproteobacteria</taxon>
        <taxon>Neisseriales</taxon>
        <taxon>Neisseriaceae</taxon>
        <taxon>Neisseria</taxon>
    </lineage>
</organism>
<comment type="cofactor">
    <cofactor evidence="1 6">
        <name>pyridoxal 5'-phosphate</name>
        <dbReference type="ChEBI" id="CHEBI:597326"/>
    </cofactor>
</comment>
<evidence type="ECO:0000256" key="1">
    <source>
        <dbReference type="ARBA" id="ARBA00001933"/>
    </source>
</evidence>
<evidence type="ECO:0000313" key="10">
    <source>
        <dbReference type="Proteomes" id="UP000325536"/>
    </source>
</evidence>
<dbReference type="EMBL" id="CP031699">
    <property type="protein sequence ID" value="QEY23219.1"/>
    <property type="molecule type" value="Genomic_DNA"/>
</dbReference>
<feature type="domain" description="Threonine synthase N-terminal" evidence="8">
    <location>
        <begin position="2"/>
        <end position="79"/>
    </location>
</feature>
<comment type="similarity">
    <text evidence="2">Belongs to the threonine synthase family.</text>
</comment>
<dbReference type="PANTHER" id="PTHR42690:SF1">
    <property type="entry name" value="THREONINE SYNTHASE-LIKE 2"/>
    <property type="match status" value="1"/>
</dbReference>
<evidence type="ECO:0000256" key="4">
    <source>
        <dbReference type="ARBA" id="ARBA00023239"/>
    </source>
</evidence>